<dbReference type="InterPro" id="IPR050096">
    <property type="entry name" value="Bacterial_rp_bL28"/>
</dbReference>
<dbReference type="GO" id="GO:0006412">
    <property type="term" value="P:translation"/>
    <property type="evidence" value="ECO:0007669"/>
    <property type="project" value="UniProtKB-UniRule"/>
</dbReference>
<proteinExistence type="inferred from homology"/>
<evidence type="ECO:0000256" key="1">
    <source>
        <dbReference type="ARBA" id="ARBA00008760"/>
    </source>
</evidence>
<dbReference type="PANTHER" id="PTHR39080:SF1">
    <property type="entry name" value="LARGE RIBOSOMAL SUBUNIT PROTEIN BL28A"/>
    <property type="match status" value="1"/>
</dbReference>
<reference evidence="6 7" key="1">
    <citation type="submission" date="2019-06" db="EMBL/GenBank/DDBJ databases">
        <title>Persicimonas caeni gen. nov., sp. nov., a predatory bacterium isolated from solar saltern.</title>
        <authorList>
            <person name="Wang S."/>
        </authorList>
    </citation>
    <scope>NUCLEOTIDE SEQUENCE [LARGE SCALE GENOMIC DNA]</scope>
    <source>
        <strain evidence="6 7">YN101</strain>
    </source>
</reference>
<accession>A0A4Y6PU79</accession>
<dbReference type="InterPro" id="IPR034704">
    <property type="entry name" value="Ribosomal_bL28/bL31-like_sf"/>
</dbReference>
<name>A0A4Y6PU79_PERCE</name>
<gene>
    <name evidence="5 6" type="primary">rpmB</name>
    <name evidence="6" type="ORF">FIV42_14250</name>
</gene>
<dbReference type="InterPro" id="IPR026569">
    <property type="entry name" value="Ribosomal_bL28"/>
</dbReference>
<dbReference type="PANTHER" id="PTHR39080">
    <property type="entry name" value="50S RIBOSOMAL PROTEIN L28"/>
    <property type="match status" value="1"/>
</dbReference>
<dbReference type="Pfam" id="PF00830">
    <property type="entry name" value="Ribosomal_L28"/>
    <property type="match status" value="1"/>
</dbReference>
<dbReference type="RefSeq" id="WP_141198338.1">
    <property type="nucleotide sequence ID" value="NZ_CP041186.1"/>
</dbReference>
<sequence length="80" mass="9311">MSRKCKLTNKKPLVGNKVSHANNRTKMRQQPNLKKKRIYIPEEDRWVRVKLSARALRTVSKKGLLAFLKDKGLRLKDVLA</sequence>
<organism evidence="6 7">
    <name type="scientific">Persicimonas caeni</name>
    <dbReference type="NCBI Taxonomy" id="2292766"/>
    <lineage>
        <taxon>Bacteria</taxon>
        <taxon>Deltaproteobacteria</taxon>
        <taxon>Bradymonadales</taxon>
        <taxon>Bradymonadaceae</taxon>
        <taxon>Persicimonas</taxon>
    </lineage>
</organism>
<evidence type="ECO:0000256" key="5">
    <source>
        <dbReference type="HAMAP-Rule" id="MF_00373"/>
    </source>
</evidence>
<keyword evidence="2 5" id="KW-0689">Ribosomal protein</keyword>
<dbReference type="GO" id="GO:0003735">
    <property type="term" value="F:structural constituent of ribosome"/>
    <property type="evidence" value="ECO:0007669"/>
    <property type="project" value="InterPro"/>
</dbReference>
<dbReference type="Proteomes" id="UP000315995">
    <property type="component" value="Chromosome"/>
</dbReference>
<dbReference type="AlphaFoldDB" id="A0A4Y6PU79"/>
<dbReference type="HAMAP" id="MF_00373">
    <property type="entry name" value="Ribosomal_bL28"/>
    <property type="match status" value="1"/>
</dbReference>
<comment type="similarity">
    <text evidence="1 5">Belongs to the bacterial ribosomal protein bL28 family.</text>
</comment>
<evidence type="ECO:0000256" key="2">
    <source>
        <dbReference type="ARBA" id="ARBA00022980"/>
    </source>
</evidence>
<dbReference type="InterPro" id="IPR037147">
    <property type="entry name" value="Ribosomal_bL28_sf"/>
</dbReference>
<evidence type="ECO:0000313" key="6">
    <source>
        <dbReference type="EMBL" id="QDG51858.1"/>
    </source>
</evidence>
<dbReference type="GO" id="GO:1990904">
    <property type="term" value="C:ribonucleoprotein complex"/>
    <property type="evidence" value="ECO:0007669"/>
    <property type="project" value="UniProtKB-KW"/>
</dbReference>
<evidence type="ECO:0000256" key="4">
    <source>
        <dbReference type="ARBA" id="ARBA00035174"/>
    </source>
</evidence>
<dbReference type="EMBL" id="CP041186">
    <property type="protein sequence ID" value="QDG51858.1"/>
    <property type="molecule type" value="Genomic_DNA"/>
</dbReference>
<dbReference type="Gene3D" id="2.30.170.40">
    <property type="entry name" value="Ribosomal protein L28/L24"/>
    <property type="match status" value="1"/>
</dbReference>
<dbReference type="GO" id="GO:0005840">
    <property type="term" value="C:ribosome"/>
    <property type="evidence" value="ECO:0007669"/>
    <property type="project" value="UniProtKB-KW"/>
</dbReference>
<keyword evidence="7" id="KW-1185">Reference proteome</keyword>
<dbReference type="OrthoDB" id="9805609at2"/>
<dbReference type="SUPFAM" id="SSF143800">
    <property type="entry name" value="L28p-like"/>
    <property type="match status" value="1"/>
</dbReference>
<protein>
    <recommendedName>
        <fullName evidence="4 5">Large ribosomal subunit protein bL28</fullName>
    </recommendedName>
</protein>
<evidence type="ECO:0000313" key="7">
    <source>
        <dbReference type="Proteomes" id="UP000315995"/>
    </source>
</evidence>
<accession>A0A5B8YBJ8</accession>
<evidence type="ECO:0000256" key="3">
    <source>
        <dbReference type="ARBA" id="ARBA00023274"/>
    </source>
</evidence>
<dbReference type="NCBIfam" id="TIGR00009">
    <property type="entry name" value="L28"/>
    <property type="match status" value="1"/>
</dbReference>
<keyword evidence="3 5" id="KW-0687">Ribonucleoprotein</keyword>
<dbReference type="InterPro" id="IPR001383">
    <property type="entry name" value="Ribosomal_bL28_bact-type"/>
</dbReference>